<dbReference type="Proteomes" id="UP000280708">
    <property type="component" value="Chromosome"/>
</dbReference>
<protein>
    <submittedName>
        <fullName evidence="1">Uncharacterized protein</fullName>
    </submittedName>
</protein>
<organism evidence="1 2">
    <name type="scientific">Sphingobium yanoikuyae</name>
    <name type="common">Sphingomonas yanoikuyae</name>
    <dbReference type="NCBI Taxonomy" id="13690"/>
    <lineage>
        <taxon>Bacteria</taxon>
        <taxon>Pseudomonadati</taxon>
        <taxon>Pseudomonadota</taxon>
        <taxon>Alphaproteobacteria</taxon>
        <taxon>Sphingomonadales</taxon>
        <taxon>Sphingomonadaceae</taxon>
        <taxon>Sphingobium</taxon>
    </lineage>
</organism>
<evidence type="ECO:0000313" key="1">
    <source>
        <dbReference type="EMBL" id="AYO80589.1"/>
    </source>
</evidence>
<proteinExistence type="predicted"/>
<gene>
    <name evidence="1" type="ORF">EBF16_12680</name>
</gene>
<accession>A0A3G2V7Y1</accession>
<name>A0A3G2V7Y1_SPHYA</name>
<sequence length="74" mass="8329">MKDERQYTVETISGFLAGTGGKWDWDDFTSCALRDARMESIRRRALAVDLPLDEEGLSGFPCAAGRLIIRPPWL</sequence>
<dbReference type="AlphaFoldDB" id="A0A3G2V7Y1"/>
<reference evidence="1 2" key="1">
    <citation type="submission" date="2018-10" db="EMBL/GenBank/DDBJ databases">
        <title>Characterization and genome analysis of a novel bacterium Sphingobium yanoikuyae SJTF8 capable of degrading PAHs.</title>
        <authorList>
            <person name="Yin C."/>
            <person name="Xiong W."/>
            <person name="Liang R."/>
        </authorList>
    </citation>
    <scope>NUCLEOTIDE SEQUENCE [LARGE SCALE GENOMIC DNA]</scope>
    <source>
        <strain evidence="1 2">SJTF8</strain>
    </source>
</reference>
<evidence type="ECO:0000313" key="2">
    <source>
        <dbReference type="Proteomes" id="UP000280708"/>
    </source>
</evidence>
<dbReference type="EMBL" id="CP033230">
    <property type="protein sequence ID" value="AYO80589.1"/>
    <property type="molecule type" value="Genomic_DNA"/>
</dbReference>